<evidence type="ECO:0000256" key="2">
    <source>
        <dbReference type="SAM" id="Phobius"/>
    </source>
</evidence>
<reference evidence="3 4" key="1">
    <citation type="submission" date="2019-03" db="EMBL/GenBank/DDBJ databases">
        <title>Rhizobium sp. nov., an bacterium isolated from biocrust in Mu Us Desert.</title>
        <authorList>
            <person name="Lixiong L."/>
        </authorList>
    </citation>
    <scope>NUCLEOTIDE SEQUENCE [LARGE SCALE GENOMIC DNA]</scope>
    <source>
        <strain evidence="3 4">SPY-1</strain>
    </source>
</reference>
<proteinExistence type="predicted"/>
<organism evidence="3 4">
    <name type="scientific">Rhizobium deserti</name>
    <dbReference type="NCBI Taxonomy" id="2547961"/>
    <lineage>
        <taxon>Bacteria</taxon>
        <taxon>Pseudomonadati</taxon>
        <taxon>Pseudomonadota</taxon>
        <taxon>Alphaproteobacteria</taxon>
        <taxon>Hyphomicrobiales</taxon>
        <taxon>Rhizobiaceae</taxon>
        <taxon>Rhizobium/Agrobacterium group</taxon>
        <taxon>Rhizobium</taxon>
    </lineage>
</organism>
<dbReference type="OrthoDB" id="8481760at2"/>
<evidence type="ECO:0000313" key="3">
    <source>
        <dbReference type="EMBL" id="TDK38596.1"/>
    </source>
</evidence>
<evidence type="ECO:0000256" key="1">
    <source>
        <dbReference type="SAM" id="MobiDB-lite"/>
    </source>
</evidence>
<gene>
    <name evidence="3" type="ORF">E2F50_00070</name>
</gene>
<sequence length="113" mass="12709">MILSRDEALKGITAPADQEDDQKNEGIQDAELARVEIDGRKQYYALRRDWSGYIASWISALILFNAGLTICVGAGVFSFVDMQWFITAVTVETFLQIVGMGYIAVRFLFSHRP</sequence>
<feature type="region of interest" description="Disordered" evidence="1">
    <location>
        <begin position="1"/>
        <end position="25"/>
    </location>
</feature>
<protein>
    <submittedName>
        <fullName evidence="3">Uncharacterized protein</fullName>
    </submittedName>
</protein>
<keyword evidence="4" id="KW-1185">Reference proteome</keyword>
<feature type="transmembrane region" description="Helical" evidence="2">
    <location>
        <begin position="50"/>
        <end position="78"/>
    </location>
</feature>
<dbReference type="EMBL" id="SMTL01000001">
    <property type="protein sequence ID" value="TDK38596.1"/>
    <property type="molecule type" value="Genomic_DNA"/>
</dbReference>
<name>A0A4R5UL98_9HYPH</name>
<feature type="transmembrane region" description="Helical" evidence="2">
    <location>
        <begin position="84"/>
        <end position="109"/>
    </location>
</feature>
<dbReference type="AlphaFoldDB" id="A0A4R5UL98"/>
<dbReference type="Proteomes" id="UP000295238">
    <property type="component" value="Unassembled WGS sequence"/>
</dbReference>
<keyword evidence="2" id="KW-1133">Transmembrane helix</keyword>
<keyword evidence="2" id="KW-0812">Transmembrane</keyword>
<keyword evidence="2" id="KW-0472">Membrane</keyword>
<dbReference type="RefSeq" id="WP_133314042.1">
    <property type="nucleotide sequence ID" value="NZ_SMTL01000001.1"/>
</dbReference>
<comment type="caution">
    <text evidence="3">The sequence shown here is derived from an EMBL/GenBank/DDBJ whole genome shotgun (WGS) entry which is preliminary data.</text>
</comment>
<evidence type="ECO:0000313" key="4">
    <source>
        <dbReference type="Proteomes" id="UP000295238"/>
    </source>
</evidence>
<accession>A0A4R5UL98</accession>